<sequence length="58" mass="6181">MDKDRKEALQVAKELTAKFIETRTVSPGNFAEVFPAVYKVVCAAIGVDAGPDNGGKRA</sequence>
<gene>
    <name evidence="1" type="ORF">SAMN05192586_11318</name>
</gene>
<protein>
    <submittedName>
        <fullName evidence="1">Uncharacterized protein</fullName>
    </submittedName>
</protein>
<name>A0A1G7NV94_9BACT</name>
<accession>A0A1G7NV94</accession>
<reference evidence="2" key="1">
    <citation type="submission" date="2016-10" db="EMBL/GenBank/DDBJ databases">
        <authorList>
            <person name="Varghese N."/>
            <person name="Submissions S."/>
        </authorList>
    </citation>
    <scope>NUCLEOTIDE SEQUENCE [LARGE SCALE GENOMIC DNA]</scope>
    <source>
        <strain evidence="2">KHC7</strain>
    </source>
</reference>
<evidence type="ECO:0000313" key="2">
    <source>
        <dbReference type="Proteomes" id="UP000199355"/>
    </source>
</evidence>
<evidence type="ECO:0000313" key="1">
    <source>
        <dbReference type="EMBL" id="SDF77944.1"/>
    </source>
</evidence>
<dbReference type="AlphaFoldDB" id="A0A1G7NV94"/>
<proteinExistence type="predicted"/>
<dbReference type="Proteomes" id="UP000199355">
    <property type="component" value="Unassembled WGS sequence"/>
</dbReference>
<dbReference type="EMBL" id="FNBX01000013">
    <property type="protein sequence ID" value="SDF77944.1"/>
    <property type="molecule type" value="Genomic_DNA"/>
</dbReference>
<keyword evidence="2" id="KW-1185">Reference proteome</keyword>
<dbReference type="STRING" id="571438.SAMN05192586_11318"/>
<organism evidence="1 2">
    <name type="scientific">Desulfovibrio legallii</name>
    <dbReference type="NCBI Taxonomy" id="571438"/>
    <lineage>
        <taxon>Bacteria</taxon>
        <taxon>Pseudomonadati</taxon>
        <taxon>Thermodesulfobacteriota</taxon>
        <taxon>Desulfovibrionia</taxon>
        <taxon>Desulfovibrionales</taxon>
        <taxon>Desulfovibrionaceae</taxon>
        <taxon>Desulfovibrio</taxon>
    </lineage>
</organism>
<dbReference type="RefSeq" id="WP_092154315.1">
    <property type="nucleotide sequence ID" value="NZ_FNBX01000013.1"/>
</dbReference>